<sequence length="171" mass="18395">MRPFILSLAVAVLALTAPLSAQAGDYGPKPNIAMAAKGGWWDADVNGFSGGPAYGLELSADDIWSEMPAGKLRHMLSWNHADSDGLKLDSAEWNLHWVFQSNSGVWIGAGPGLGYVWADGKDLDDGIGVQFGVSATYIQGHALFGIESRYQWTEAESANNWLTMAKIGYAF</sequence>
<gene>
    <name evidence="2" type="ORF">KEC16_04290</name>
</gene>
<evidence type="ECO:0008006" key="4">
    <source>
        <dbReference type="Google" id="ProtNLM"/>
    </source>
</evidence>
<name>A0ABS5I938_9PROT</name>
<evidence type="ECO:0000256" key="1">
    <source>
        <dbReference type="SAM" id="SignalP"/>
    </source>
</evidence>
<proteinExistence type="predicted"/>
<evidence type="ECO:0000313" key="2">
    <source>
        <dbReference type="EMBL" id="MBR9970927.1"/>
    </source>
</evidence>
<reference evidence="2 3" key="1">
    <citation type="submission" date="2021-04" db="EMBL/GenBank/DDBJ databases">
        <title>Magnetospirillum sulfuroxidans sp. nov., a facultative chemolithoautotrophic sulfur-oxidizing alphaproteobacterium isolated from freshwater sediment and proposals for Paramagetospirillum gen. nov., and Magnetospirillaceae fam. nov.</title>
        <authorList>
            <person name="Koziaeva V."/>
            <person name="Geelhoed J.S."/>
            <person name="Sorokin D.Y."/>
            <person name="Grouzdev D.S."/>
        </authorList>
    </citation>
    <scope>NUCLEOTIDE SEQUENCE [LARGE SCALE GENOMIC DNA]</scope>
    <source>
        <strain evidence="2 3">J10</strain>
    </source>
</reference>
<feature type="signal peptide" evidence="1">
    <location>
        <begin position="1"/>
        <end position="23"/>
    </location>
</feature>
<protein>
    <recommendedName>
        <fullName evidence="4">Outer membrane protein beta-barrel domain-containing protein</fullName>
    </recommendedName>
</protein>
<dbReference type="Proteomes" id="UP000680714">
    <property type="component" value="Unassembled WGS sequence"/>
</dbReference>
<keyword evidence="3" id="KW-1185">Reference proteome</keyword>
<dbReference type="EMBL" id="JAGTUF010000002">
    <property type="protein sequence ID" value="MBR9970927.1"/>
    <property type="molecule type" value="Genomic_DNA"/>
</dbReference>
<comment type="caution">
    <text evidence="2">The sequence shown here is derived from an EMBL/GenBank/DDBJ whole genome shotgun (WGS) entry which is preliminary data.</text>
</comment>
<accession>A0ABS5I938</accession>
<organism evidence="2 3">
    <name type="scientific">Magnetospirillum sulfuroxidans</name>
    <dbReference type="NCBI Taxonomy" id="611300"/>
    <lineage>
        <taxon>Bacteria</taxon>
        <taxon>Pseudomonadati</taxon>
        <taxon>Pseudomonadota</taxon>
        <taxon>Alphaproteobacteria</taxon>
        <taxon>Rhodospirillales</taxon>
        <taxon>Rhodospirillaceae</taxon>
        <taxon>Magnetospirillum</taxon>
    </lineage>
</organism>
<keyword evidence="1" id="KW-0732">Signal</keyword>
<dbReference type="RefSeq" id="WP_211546438.1">
    <property type="nucleotide sequence ID" value="NZ_JAGTUF010000002.1"/>
</dbReference>
<feature type="chain" id="PRO_5047053823" description="Outer membrane protein beta-barrel domain-containing protein" evidence="1">
    <location>
        <begin position="24"/>
        <end position="171"/>
    </location>
</feature>
<evidence type="ECO:0000313" key="3">
    <source>
        <dbReference type="Proteomes" id="UP000680714"/>
    </source>
</evidence>